<reference evidence="5" key="1">
    <citation type="submission" date="2011-11" db="EMBL/GenBank/DDBJ databases">
        <title>Complete sequence of Desulfosporosinus orientis DSM 765.</title>
        <authorList>
            <person name="Lucas S."/>
            <person name="Han J."/>
            <person name="Lapidus A."/>
            <person name="Cheng J.-F."/>
            <person name="Goodwin L."/>
            <person name="Pitluck S."/>
            <person name="Peters L."/>
            <person name="Ovchinnikova G."/>
            <person name="Teshima H."/>
            <person name="Detter J.C."/>
            <person name="Han C."/>
            <person name="Tapia R."/>
            <person name="Land M."/>
            <person name="Hauser L."/>
            <person name="Kyrpides N."/>
            <person name="Ivanova N."/>
            <person name="Pagani I."/>
            <person name="Pester M."/>
            <person name="Spring S."/>
            <person name="Ollivier B."/>
            <person name="Rattei T."/>
            <person name="Klenk H.-P."/>
            <person name="Wagner M."/>
            <person name="Loy A."/>
            <person name="Woyke T."/>
        </authorList>
    </citation>
    <scope>NUCLEOTIDE SEQUENCE [LARGE SCALE GENOMIC DNA]</scope>
    <source>
        <strain evidence="5">ATCC 19365 / DSM 765 / NCIMB 8382 / VKM B-1628</strain>
    </source>
</reference>
<dbReference type="SUPFAM" id="SSF46689">
    <property type="entry name" value="Homeodomain-like"/>
    <property type="match status" value="1"/>
</dbReference>
<dbReference type="OrthoDB" id="9810250at2"/>
<dbReference type="RefSeq" id="WP_014184786.1">
    <property type="nucleotide sequence ID" value="NC_016584.1"/>
</dbReference>
<dbReference type="PANTHER" id="PTHR43479:SF7">
    <property type="entry name" value="TETR-FAMILY TRANSCRIPTIONAL REGULATOR"/>
    <property type="match status" value="1"/>
</dbReference>
<dbReference type="HOGENOM" id="CLU_087539_0_2_9"/>
<dbReference type="AlphaFoldDB" id="G7WF91"/>
<dbReference type="KEGG" id="dor:Desor_2398"/>
<dbReference type="PROSITE" id="PS50977">
    <property type="entry name" value="HTH_TETR_2"/>
    <property type="match status" value="1"/>
</dbReference>
<dbReference type="GO" id="GO:0003677">
    <property type="term" value="F:DNA binding"/>
    <property type="evidence" value="ECO:0007669"/>
    <property type="project" value="UniProtKB-UniRule"/>
</dbReference>
<protein>
    <submittedName>
        <fullName evidence="4">Transcriptional regulator</fullName>
    </submittedName>
</protein>
<evidence type="ECO:0000256" key="2">
    <source>
        <dbReference type="PROSITE-ProRule" id="PRU00335"/>
    </source>
</evidence>
<evidence type="ECO:0000313" key="4">
    <source>
        <dbReference type="EMBL" id="AET67977.1"/>
    </source>
</evidence>
<evidence type="ECO:0000259" key="3">
    <source>
        <dbReference type="PROSITE" id="PS50977"/>
    </source>
</evidence>
<keyword evidence="5" id="KW-1185">Reference proteome</keyword>
<dbReference type="STRING" id="768706.Desor_2398"/>
<proteinExistence type="predicted"/>
<feature type="DNA-binding region" description="H-T-H motif" evidence="2">
    <location>
        <begin position="30"/>
        <end position="49"/>
    </location>
</feature>
<dbReference type="PANTHER" id="PTHR43479">
    <property type="entry name" value="ACREF/ENVCD OPERON REPRESSOR-RELATED"/>
    <property type="match status" value="1"/>
</dbReference>
<evidence type="ECO:0000313" key="5">
    <source>
        <dbReference type="Proteomes" id="UP000006346"/>
    </source>
</evidence>
<dbReference type="PATRIC" id="fig|768706.3.peg.2406"/>
<dbReference type="EMBL" id="CP003108">
    <property type="protein sequence ID" value="AET67977.1"/>
    <property type="molecule type" value="Genomic_DNA"/>
</dbReference>
<dbReference type="InterPro" id="IPR001647">
    <property type="entry name" value="HTH_TetR"/>
</dbReference>
<feature type="domain" description="HTH tetR-type" evidence="3">
    <location>
        <begin position="7"/>
        <end position="67"/>
    </location>
</feature>
<dbReference type="InterPro" id="IPR050624">
    <property type="entry name" value="HTH-type_Tx_Regulator"/>
</dbReference>
<evidence type="ECO:0000256" key="1">
    <source>
        <dbReference type="ARBA" id="ARBA00023125"/>
    </source>
</evidence>
<organism evidence="4 5">
    <name type="scientific">Desulfosporosinus orientis (strain ATCC 19365 / DSM 765 / NCIMB 8382 / VKM B-1628 / Singapore I)</name>
    <name type="common">Desulfotomaculum orientis</name>
    <dbReference type="NCBI Taxonomy" id="768706"/>
    <lineage>
        <taxon>Bacteria</taxon>
        <taxon>Bacillati</taxon>
        <taxon>Bacillota</taxon>
        <taxon>Clostridia</taxon>
        <taxon>Eubacteriales</taxon>
        <taxon>Desulfitobacteriaceae</taxon>
        <taxon>Desulfosporosinus</taxon>
    </lineage>
</organism>
<gene>
    <name evidence="4" type="ordered locus">Desor_2398</name>
</gene>
<dbReference type="Proteomes" id="UP000006346">
    <property type="component" value="Chromosome"/>
</dbReference>
<accession>G7WF91</accession>
<dbReference type="eggNOG" id="COG1309">
    <property type="taxonomic scope" value="Bacteria"/>
</dbReference>
<name>G7WF91_DESOD</name>
<reference evidence="4 5" key="2">
    <citation type="journal article" date="2012" name="J. Bacteriol.">
        <title>Complete genome sequences of Desulfosporosinus orientis DSM765T, Desulfosporosinus youngiae DSM17734T, Desulfosporosinus meridiei DSM13257T, and Desulfosporosinus acidiphilus DSM22704T.</title>
        <authorList>
            <person name="Pester M."/>
            <person name="Brambilla E."/>
            <person name="Alazard D."/>
            <person name="Rattei T."/>
            <person name="Weinmaier T."/>
            <person name="Han J."/>
            <person name="Lucas S."/>
            <person name="Lapidus A."/>
            <person name="Cheng J.F."/>
            <person name="Goodwin L."/>
            <person name="Pitluck S."/>
            <person name="Peters L."/>
            <person name="Ovchinnikova G."/>
            <person name="Teshima H."/>
            <person name="Detter J.C."/>
            <person name="Han C.S."/>
            <person name="Tapia R."/>
            <person name="Land M.L."/>
            <person name="Hauser L."/>
            <person name="Kyrpides N.C."/>
            <person name="Ivanova N.N."/>
            <person name="Pagani I."/>
            <person name="Huntmann M."/>
            <person name="Wei C.L."/>
            <person name="Davenport K.W."/>
            <person name="Daligault H."/>
            <person name="Chain P.S."/>
            <person name="Chen A."/>
            <person name="Mavromatis K."/>
            <person name="Markowitz V."/>
            <person name="Szeto E."/>
            <person name="Mikhailova N."/>
            <person name="Pati A."/>
            <person name="Wagner M."/>
            <person name="Woyke T."/>
            <person name="Ollivier B."/>
            <person name="Klenk H.P."/>
            <person name="Spring S."/>
            <person name="Loy A."/>
        </authorList>
    </citation>
    <scope>NUCLEOTIDE SEQUENCE [LARGE SCALE GENOMIC DNA]</scope>
    <source>
        <strain evidence="5">ATCC 19365 / DSM 765 / NCIMB 8382 / VKM B-1628</strain>
    </source>
</reference>
<sequence>MEDRRIKKTQNAIHAAFAKLLSEKNMENITVKSLCETANINKSTFYLHYKDIYDCADRLRDTIVDDFNKLIEPFSFEDIINRFEIFVENIMSMFDKNKNLYMPFLKSPSLAFSSCKMKSLMIVKVLEKADDKDRNSVICRCTVSFVISGIISLLEQYEFAEIDHQTVSILADKVRNGFNRRQSPLS</sequence>
<dbReference type="InterPro" id="IPR009057">
    <property type="entry name" value="Homeodomain-like_sf"/>
</dbReference>
<dbReference type="Gene3D" id="1.10.357.10">
    <property type="entry name" value="Tetracycline Repressor, domain 2"/>
    <property type="match status" value="1"/>
</dbReference>
<keyword evidence="1 2" id="KW-0238">DNA-binding</keyword>